<evidence type="ECO:0000256" key="4">
    <source>
        <dbReference type="ARBA" id="ARBA00022597"/>
    </source>
</evidence>
<evidence type="ECO:0000256" key="6">
    <source>
        <dbReference type="ARBA" id="ARBA00022683"/>
    </source>
</evidence>
<accession>A0A410QFG5</accession>
<dbReference type="GO" id="GO:0009401">
    <property type="term" value="P:phosphoenolpyruvate-dependent sugar phosphotransferase system"/>
    <property type="evidence" value="ECO:0007669"/>
    <property type="project" value="UniProtKB-KW"/>
</dbReference>
<reference evidence="10" key="1">
    <citation type="submission" date="2019-01" db="EMBL/GenBank/DDBJ databases">
        <title>Draft genomes of a novel of Sporanaerobacter strains.</title>
        <authorList>
            <person name="Ma S."/>
        </authorList>
    </citation>
    <scope>NUCLEOTIDE SEQUENCE [LARGE SCALE GENOMIC DNA]</scope>
    <source>
        <strain evidence="10">NJN-17</strain>
    </source>
</reference>
<evidence type="ECO:0000256" key="1">
    <source>
        <dbReference type="ARBA" id="ARBA00004496"/>
    </source>
</evidence>
<evidence type="ECO:0000259" key="8">
    <source>
        <dbReference type="PROSITE" id="PS51101"/>
    </source>
</evidence>
<dbReference type="KEGG" id="spoa:EQM13_15175"/>
<keyword evidence="4" id="KW-0762">Sugar transport</keyword>
<keyword evidence="2" id="KW-0813">Transport</keyword>
<dbReference type="GO" id="GO:0008982">
    <property type="term" value="F:protein-N(PI)-phosphohistidine-sugar phosphotransferase activity"/>
    <property type="evidence" value="ECO:0007669"/>
    <property type="project" value="InterPro"/>
</dbReference>
<dbReference type="InterPro" id="IPR004720">
    <property type="entry name" value="PTS_IIB_sorbose-sp"/>
</dbReference>
<evidence type="ECO:0000256" key="7">
    <source>
        <dbReference type="ARBA" id="ARBA00022777"/>
    </source>
</evidence>
<name>A0A410QFG5_9FIRM</name>
<dbReference type="SUPFAM" id="SSF52728">
    <property type="entry name" value="PTS IIb component"/>
    <property type="match status" value="1"/>
</dbReference>
<keyword evidence="3" id="KW-0963">Cytoplasm</keyword>
<feature type="domain" description="PTS EIIB type-4" evidence="8">
    <location>
        <begin position="1"/>
        <end position="162"/>
    </location>
</feature>
<evidence type="ECO:0000256" key="3">
    <source>
        <dbReference type="ARBA" id="ARBA00022490"/>
    </source>
</evidence>
<keyword evidence="5" id="KW-0808">Transferase</keyword>
<dbReference type="GO" id="GO:0005737">
    <property type="term" value="C:cytoplasm"/>
    <property type="evidence" value="ECO:0007669"/>
    <property type="project" value="UniProtKB-SubCell"/>
</dbReference>
<dbReference type="RefSeq" id="WP_071140720.1">
    <property type="nucleotide sequence ID" value="NZ_CP035282.1"/>
</dbReference>
<dbReference type="InterPro" id="IPR036667">
    <property type="entry name" value="PTS_IIB_sorbose-sp_sf"/>
</dbReference>
<comment type="subcellular location">
    <subcellularLocation>
        <location evidence="1">Cytoplasm</location>
    </subcellularLocation>
</comment>
<dbReference type="OrthoDB" id="9788818at2"/>
<evidence type="ECO:0000256" key="2">
    <source>
        <dbReference type="ARBA" id="ARBA00022448"/>
    </source>
</evidence>
<evidence type="ECO:0000313" key="10">
    <source>
        <dbReference type="Proteomes" id="UP000287969"/>
    </source>
</evidence>
<dbReference type="EMBL" id="CP035282">
    <property type="protein sequence ID" value="QAT62813.1"/>
    <property type="molecule type" value="Genomic_DNA"/>
</dbReference>
<keyword evidence="6" id="KW-0598">Phosphotransferase system</keyword>
<proteinExistence type="predicted"/>
<sequence>MSIIHVRIDDRLIHGQVAAFWCNSLKVDRIMIADDEVANNSIQKSVLRLAAPPGVSTSIITKEQAAENIKAGKYENQRVFLIFKSPKDAYDLIQLGVDLKVINVGNMAHREGTVQIKRNIKVSQEDVEYFLKLRDMGIKLTAKMVPADSETDFMDYLKKVLN</sequence>
<evidence type="ECO:0000313" key="9">
    <source>
        <dbReference type="EMBL" id="QAT62813.1"/>
    </source>
</evidence>
<dbReference type="Gene3D" id="3.40.35.10">
    <property type="entry name" value="Phosphotransferase system, sorbose subfamily IIB component"/>
    <property type="match status" value="1"/>
</dbReference>
<dbReference type="Proteomes" id="UP000287969">
    <property type="component" value="Chromosome"/>
</dbReference>
<keyword evidence="10" id="KW-1185">Reference proteome</keyword>
<protein>
    <submittedName>
        <fullName evidence="9">PTS mannose/fructose/sorbose transporter subunit IIB</fullName>
    </submittedName>
</protein>
<dbReference type="GO" id="GO:0016301">
    <property type="term" value="F:kinase activity"/>
    <property type="evidence" value="ECO:0007669"/>
    <property type="project" value="UniProtKB-KW"/>
</dbReference>
<gene>
    <name evidence="9" type="ORF">EQM13_15175</name>
</gene>
<dbReference type="Pfam" id="PF03830">
    <property type="entry name" value="PTSIIB_sorb"/>
    <property type="match status" value="1"/>
</dbReference>
<dbReference type="AlphaFoldDB" id="A0A410QFG5"/>
<keyword evidence="7" id="KW-0418">Kinase</keyword>
<dbReference type="CDD" id="cd00001">
    <property type="entry name" value="PTS_IIB_man"/>
    <property type="match status" value="1"/>
</dbReference>
<evidence type="ECO:0000256" key="5">
    <source>
        <dbReference type="ARBA" id="ARBA00022679"/>
    </source>
</evidence>
<dbReference type="PROSITE" id="PS51101">
    <property type="entry name" value="PTS_EIIB_TYPE_4"/>
    <property type="match status" value="1"/>
</dbReference>
<organism evidence="9 10">
    <name type="scientific">Acidilutibacter cellobiosedens</name>
    <dbReference type="NCBI Taxonomy" id="2507161"/>
    <lineage>
        <taxon>Bacteria</taxon>
        <taxon>Bacillati</taxon>
        <taxon>Bacillota</taxon>
        <taxon>Tissierellia</taxon>
        <taxon>Tissierellales</taxon>
        <taxon>Acidilutibacteraceae</taxon>
        <taxon>Acidilutibacter</taxon>
    </lineage>
</organism>